<name>A0A3L7K4Y1_9BACI</name>
<gene>
    <name evidence="1" type="ORF">D9X91_02965</name>
</gene>
<accession>A0A3L7K4Y1</accession>
<dbReference type="OrthoDB" id="2679997at2"/>
<evidence type="ECO:0000313" key="1">
    <source>
        <dbReference type="EMBL" id="RLQ97131.1"/>
    </source>
</evidence>
<comment type="caution">
    <text evidence="1">The sequence shown here is derived from an EMBL/GenBank/DDBJ whole genome shotgun (WGS) entry which is preliminary data.</text>
</comment>
<evidence type="ECO:0000313" key="2">
    <source>
        <dbReference type="Proteomes" id="UP000276770"/>
    </source>
</evidence>
<dbReference type="AlphaFoldDB" id="A0A3L7K4Y1"/>
<organism evidence="1 2">
    <name type="scientific">Falsibacillus albus</name>
    <dbReference type="NCBI Taxonomy" id="2478915"/>
    <lineage>
        <taxon>Bacteria</taxon>
        <taxon>Bacillati</taxon>
        <taxon>Bacillota</taxon>
        <taxon>Bacilli</taxon>
        <taxon>Bacillales</taxon>
        <taxon>Bacillaceae</taxon>
        <taxon>Falsibacillus</taxon>
    </lineage>
</organism>
<protein>
    <submittedName>
        <fullName evidence="1">Uncharacterized protein</fullName>
    </submittedName>
</protein>
<keyword evidence="2" id="KW-1185">Reference proteome</keyword>
<dbReference type="RefSeq" id="WP_121679081.1">
    <property type="nucleotide sequence ID" value="NZ_RCVZ01000002.1"/>
</dbReference>
<dbReference type="Proteomes" id="UP000276770">
    <property type="component" value="Unassembled WGS sequence"/>
</dbReference>
<reference evidence="1 2" key="1">
    <citation type="submission" date="2018-10" db="EMBL/GenBank/DDBJ databases">
        <title>Falsibacillus sp. genome draft.</title>
        <authorList>
            <person name="Shi S."/>
        </authorList>
    </citation>
    <scope>NUCLEOTIDE SEQUENCE [LARGE SCALE GENOMIC DNA]</scope>
    <source>
        <strain evidence="1 2">GY 10110</strain>
    </source>
</reference>
<proteinExistence type="predicted"/>
<sequence length="179" mass="20328">MNENSVVAKIQQINDQTDHYIKQIREAHKLSTKGSHLSFVSYFSHSLSVAEEKGEDHVLLGNYTVKNTGTVPIHSPVLFIRIQSDTEFSFSGKYKQGKSTANIQIPWERLEVEGSNPSSEYWLKPSRETTIGVNEQVVFQNFQLKWTYENRAQLLVEGFTYSQEVKEGIASLNSISVRG</sequence>
<dbReference type="EMBL" id="RCVZ01000002">
    <property type="protein sequence ID" value="RLQ97131.1"/>
    <property type="molecule type" value="Genomic_DNA"/>
</dbReference>